<dbReference type="InterPro" id="IPR027417">
    <property type="entry name" value="P-loop_NTPase"/>
</dbReference>
<organism evidence="8 9">
    <name type="scientific">Eimeria maxima</name>
    <name type="common">Coccidian parasite</name>
    <dbReference type="NCBI Taxonomy" id="5804"/>
    <lineage>
        <taxon>Eukaryota</taxon>
        <taxon>Sar</taxon>
        <taxon>Alveolata</taxon>
        <taxon>Apicomplexa</taxon>
        <taxon>Conoidasida</taxon>
        <taxon>Coccidia</taxon>
        <taxon>Eucoccidiorida</taxon>
        <taxon>Eimeriorina</taxon>
        <taxon>Eimeriidae</taxon>
        <taxon>Eimeria</taxon>
    </lineage>
</organism>
<dbReference type="Proteomes" id="UP000030763">
    <property type="component" value="Unassembled WGS sequence"/>
</dbReference>
<keyword evidence="3 4" id="KW-0067">ATP-binding</keyword>
<gene>
    <name evidence="8" type="ORF">EMWEY_00013500</name>
</gene>
<dbReference type="PANTHER" id="PTHR24031">
    <property type="entry name" value="RNA HELICASE"/>
    <property type="match status" value="1"/>
</dbReference>
<evidence type="ECO:0000256" key="6">
    <source>
        <dbReference type="SAM" id="MobiDB-lite"/>
    </source>
</evidence>
<keyword evidence="4 8" id="KW-0347">Helicase</keyword>
<comment type="catalytic activity">
    <reaction evidence="5">
        <text>ATP + H2O = ADP + phosphate + H(+)</text>
        <dbReference type="Rhea" id="RHEA:13065"/>
        <dbReference type="ChEBI" id="CHEBI:15377"/>
        <dbReference type="ChEBI" id="CHEBI:15378"/>
        <dbReference type="ChEBI" id="CHEBI:30616"/>
        <dbReference type="ChEBI" id="CHEBI:43474"/>
        <dbReference type="ChEBI" id="CHEBI:456216"/>
        <dbReference type="EC" id="3.6.4.13"/>
    </reaction>
</comment>
<keyword evidence="5" id="KW-0694">RNA-binding</keyword>
<evidence type="ECO:0000256" key="3">
    <source>
        <dbReference type="ARBA" id="ARBA00022840"/>
    </source>
</evidence>
<evidence type="ECO:0000256" key="1">
    <source>
        <dbReference type="ARBA" id="ARBA00022741"/>
    </source>
</evidence>
<feature type="domain" description="Helicase ATP-binding" evidence="7">
    <location>
        <begin position="206"/>
        <end position="443"/>
    </location>
</feature>
<dbReference type="GO" id="GO:0016787">
    <property type="term" value="F:hydrolase activity"/>
    <property type="evidence" value="ECO:0007669"/>
    <property type="project" value="UniProtKB-KW"/>
</dbReference>
<dbReference type="InterPro" id="IPR011545">
    <property type="entry name" value="DEAD/DEAH_box_helicase_dom"/>
</dbReference>
<dbReference type="AlphaFoldDB" id="U6M227"/>
<dbReference type="EMBL" id="HG719453">
    <property type="protein sequence ID" value="CDJ58046.1"/>
    <property type="molecule type" value="Genomic_DNA"/>
</dbReference>
<dbReference type="RefSeq" id="XP_013334694.1">
    <property type="nucleotide sequence ID" value="XM_013479240.1"/>
</dbReference>
<dbReference type="PROSITE" id="PS00039">
    <property type="entry name" value="DEAD_ATP_HELICASE"/>
    <property type="match status" value="1"/>
</dbReference>
<evidence type="ECO:0000259" key="7">
    <source>
        <dbReference type="PROSITE" id="PS51192"/>
    </source>
</evidence>
<feature type="region of interest" description="Disordered" evidence="6">
    <location>
        <begin position="1"/>
        <end position="142"/>
    </location>
</feature>
<reference evidence="8" key="1">
    <citation type="submission" date="2013-10" db="EMBL/GenBank/DDBJ databases">
        <title>Genomic analysis of the causative agents of coccidiosis in chickens.</title>
        <authorList>
            <person name="Reid A.J."/>
            <person name="Blake D."/>
            <person name="Billington K."/>
            <person name="Browne H."/>
            <person name="Dunn M."/>
            <person name="Hung S."/>
            <person name="Kawahara F."/>
            <person name="Miranda-Saavedra D."/>
            <person name="Mourier T."/>
            <person name="Nagra H."/>
            <person name="Otto T.D."/>
            <person name="Rawlings N."/>
            <person name="Sanchez A."/>
            <person name="Sanders M."/>
            <person name="Subramaniam C."/>
            <person name="Tay Y."/>
            <person name="Dear P."/>
            <person name="Doerig C."/>
            <person name="Gruber A."/>
            <person name="Parkinson J."/>
            <person name="Shirley M."/>
            <person name="Wan K.L."/>
            <person name="Berriman M."/>
            <person name="Tomley F."/>
            <person name="Pain A."/>
        </authorList>
    </citation>
    <scope>NUCLEOTIDE SEQUENCE [LARGE SCALE GENOMIC DNA]</scope>
    <source>
        <strain evidence="8">Weybridge</strain>
    </source>
</reference>
<evidence type="ECO:0000256" key="2">
    <source>
        <dbReference type="ARBA" id="ARBA00022801"/>
    </source>
</evidence>
<proteinExistence type="inferred from homology"/>
<dbReference type="Gene3D" id="3.40.50.300">
    <property type="entry name" value="P-loop containing nucleotide triphosphate hydrolases"/>
    <property type="match status" value="2"/>
</dbReference>
<dbReference type="SUPFAM" id="SSF52540">
    <property type="entry name" value="P-loop containing nucleoside triphosphate hydrolases"/>
    <property type="match status" value="1"/>
</dbReference>
<comment type="function">
    <text evidence="5">RNA helicase.</text>
</comment>
<sequence>MERAYRGGNKAKSKKEKVLAAAAAATAAAEAAAADSAGTAPAAAEEEKKAKRQRKTANGVDSSSIAAEQQQKKRKVHKQQHKQQEEEGEEEEQQQEQQHDDQQENHTADEDEGSEAEVEQQQQQQRQQRQRQQQQQQQQQQLKLPDWTDRYVLVPDEAADSEEASAALLQQLHPAAAAAFRRLIGSTFFPIQLAVIPHLLRLLELPFGSPEASDVCVHAATGEGKTLCYALPLISHLFKSVVPRLRCVVLTPTRELALQVGFVFNLIAGDRDRDRDREGDDPGGDDPGGDDPGGDDPRGDVPRSLKVVCLAGETAAAKRHNPAAETAAAEAAADVIVCTPGRFVDAAQVYIQCKKRGIKGRGPSFEALQWLVLDEADRLLRQSYHGWLDVSRLLATLRGEGGKGEEFNSLMQVPPVRKILVSATMTRNPKALHDLQLYKPLFFFCSPTGSSLTPAQLQQKYVLCRPENKPLVLIALLYQLANAAAAEAEAAAAAKEEEKNTNKHGGLRVVVFCGSRAAAHRLSRLLQLHFLSDKRRLMEFVPPFDADATPDSSSSNNNNDNSSNSSSSNDDSSSSSSSNDNSSSSSSSNRYPRGISEFSASLSQRDRHRLLKNFKSVINPKP</sequence>
<dbReference type="PROSITE" id="PS51192">
    <property type="entry name" value="HELICASE_ATP_BIND_1"/>
    <property type="match status" value="1"/>
</dbReference>
<evidence type="ECO:0000313" key="9">
    <source>
        <dbReference type="Proteomes" id="UP000030763"/>
    </source>
</evidence>
<feature type="region of interest" description="Disordered" evidence="6">
    <location>
        <begin position="273"/>
        <end position="299"/>
    </location>
</feature>
<accession>U6M227</accession>
<evidence type="ECO:0000256" key="4">
    <source>
        <dbReference type="RuleBase" id="RU000492"/>
    </source>
</evidence>
<feature type="compositionally biased region" description="Low complexity" evidence="6">
    <location>
        <begin position="551"/>
        <end position="589"/>
    </location>
</feature>
<dbReference type="SMART" id="SM00487">
    <property type="entry name" value="DEXDc"/>
    <property type="match status" value="1"/>
</dbReference>
<dbReference type="InterPro" id="IPR014001">
    <property type="entry name" value="Helicase_ATP-bd"/>
</dbReference>
<keyword evidence="9" id="KW-1185">Reference proteome</keyword>
<protein>
    <recommendedName>
        <fullName evidence="5">ATP-dependent RNA helicase</fullName>
        <ecNumber evidence="5">3.6.4.13</ecNumber>
    </recommendedName>
</protein>
<keyword evidence="1 4" id="KW-0547">Nucleotide-binding</keyword>
<dbReference type="OMA" id="CCSATIT"/>
<feature type="compositionally biased region" description="Low complexity" evidence="6">
    <location>
        <begin position="19"/>
        <end position="43"/>
    </location>
</feature>
<dbReference type="VEuPathDB" id="ToxoDB:EMWEY_00013500"/>
<name>U6M227_EIMMA</name>
<dbReference type="GO" id="GO:0005524">
    <property type="term" value="F:ATP binding"/>
    <property type="evidence" value="ECO:0007669"/>
    <property type="project" value="UniProtKB-UniRule"/>
</dbReference>
<comment type="domain">
    <text evidence="5">The Q motif is unique to and characteristic of the DEAD box family of RNA helicases and controls ATP binding and hydrolysis.</text>
</comment>
<evidence type="ECO:0000313" key="8">
    <source>
        <dbReference type="EMBL" id="CDJ58046.1"/>
    </source>
</evidence>
<feature type="compositionally biased region" description="Acidic residues" evidence="6">
    <location>
        <begin position="281"/>
        <end position="294"/>
    </location>
</feature>
<dbReference type="EC" id="3.6.4.13" evidence="5"/>
<evidence type="ECO:0000256" key="5">
    <source>
        <dbReference type="RuleBase" id="RU365068"/>
    </source>
</evidence>
<feature type="compositionally biased region" description="Acidic residues" evidence="6">
    <location>
        <begin position="109"/>
        <end position="118"/>
    </location>
</feature>
<comment type="similarity">
    <text evidence="4">Belongs to the DEAD box helicase family.</text>
</comment>
<dbReference type="GO" id="GO:0003724">
    <property type="term" value="F:RNA helicase activity"/>
    <property type="evidence" value="ECO:0007669"/>
    <property type="project" value="UniProtKB-EC"/>
</dbReference>
<feature type="compositionally biased region" description="Basic residues" evidence="6">
    <location>
        <begin position="72"/>
        <end position="81"/>
    </location>
</feature>
<dbReference type="GO" id="GO:0003723">
    <property type="term" value="F:RNA binding"/>
    <property type="evidence" value="ECO:0007669"/>
    <property type="project" value="UniProtKB-UniRule"/>
</dbReference>
<dbReference type="OrthoDB" id="3370at2759"/>
<feature type="compositionally biased region" description="Basic and acidic residues" evidence="6">
    <location>
        <begin position="97"/>
        <end position="108"/>
    </location>
</feature>
<reference evidence="8" key="2">
    <citation type="submission" date="2013-10" db="EMBL/GenBank/DDBJ databases">
        <authorList>
            <person name="Aslett M."/>
        </authorList>
    </citation>
    <scope>NUCLEOTIDE SEQUENCE [LARGE SCALE GENOMIC DNA]</scope>
    <source>
        <strain evidence="8">Weybridge</strain>
    </source>
</reference>
<dbReference type="InterPro" id="IPR000629">
    <property type="entry name" value="RNA-helicase_DEAD-box_CS"/>
</dbReference>
<feature type="region of interest" description="Disordered" evidence="6">
    <location>
        <begin position="547"/>
        <end position="602"/>
    </location>
</feature>
<dbReference type="Pfam" id="PF00270">
    <property type="entry name" value="DEAD"/>
    <property type="match status" value="2"/>
</dbReference>
<feature type="compositionally biased region" description="Low complexity" evidence="6">
    <location>
        <begin position="120"/>
        <end position="141"/>
    </location>
</feature>
<dbReference type="GeneID" id="25335336"/>
<keyword evidence="2 4" id="KW-0378">Hydrolase</keyword>